<comment type="subcellular location">
    <subcellularLocation>
        <location evidence="1">Nucleus</location>
    </subcellularLocation>
</comment>
<evidence type="ECO:0000256" key="4">
    <source>
        <dbReference type="ARBA" id="ARBA00023242"/>
    </source>
</evidence>
<evidence type="ECO:0000256" key="1">
    <source>
        <dbReference type="ARBA" id="ARBA00004123"/>
    </source>
</evidence>
<comment type="similarity">
    <text evidence="2">Belongs to the RENT3 family.</text>
</comment>
<dbReference type="PANTHER" id="PTHR13112">
    <property type="entry name" value="UPF3 REGULATOR OF NONSENSE TRANSCRIPTS-LIKE PROTEIN"/>
    <property type="match status" value="1"/>
</dbReference>
<organism evidence="6 7">
    <name type="scientific">Hibiscus syriacus</name>
    <name type="common">Rose of Sharon</name>
    <dbReference type="NCBI Taxonomy" id="106335"/>
    <lineage>
        <taxon>Eukaryota</taxon>
        <taxon>Viridiplantae</taxon>
        <taxon>Streptophyta</taxon>
        <taxon>Embryophyta</taxon>
        <taxon>Tracheophyta</taxon>
        <taxon>Spermatophyta</taxon>
        <taxon>Magnoliopsida</taxon>
        <taxon>eudicotyledons</taxon>
        <taxon>Gunneridae</taxon>
        <taxon>Pentapetalae</taxon>
        <taxon>rosids</taxon>
        <taxon>malvids</taxon>
        <taxon>Malvales</taxon>
        <taxon>Malvaceae</taxon>
        <taxon>Malvoideae</taxon>
        <taxon>Hibiscus</taxon>
    </lineage>
</organism>
<name>A0A6A3CEW6_HIBSY</name>
<dbReference type="CDD" id="cd12455">
    <property type="entry name" value="RRM_like_Smg4_UPF3"/>
    <property type="match status" value="1"/>
</dbReference>
<evidence type="ECO:0000313" key="6">
    <source>
        <dbReference type="EMBL" id="KAE8727780.1"/>
    </source>
</evidence>
<dbReference type="InterPro" id="IPR039722">
    <property type="entry name" value="Upf3"/>
</dbReference>
<dbReference type="InterPro" id="IPR005120">
    <property type="entry name" value="UPF3_dom"/>
</dbReference>
<dbReference type="SUPFAM" id="SSF54928">
    <property type="entry name" value="RNA-binding domain, RBD"/>
    <property type="match status" value="1"/>
</dbReference>
<evidence type="ECO:0000259" key="5">
    <source>
        <dbReference type="Pfam" id="PF03467"/>
    </source>
</evidence>
<keyword evidence="7" id="KW-1185">Reference proteome</keyword>
<sequence>MAMRIGGDTGAEAVIRVKRALAPIFGFWAWKKIAFLPSNIGYGNNELKKVTYAGGSTPGSIQTWQMDDLFGLTDFNQSYVYMDDGSSKVALRRRSMGNIVRVDSAFAGRYNWFSFRPGKISQKHQLCSRLYIDFKSPEDVLEFAEFINGHVFVKEKGGQFKTIVEYAPSERVPKNCYKNDGLEGTIFKAIIFNLFSFWLVMMKVDLRRRSMGK</sequence>
<dbReference type="GO" id="GO:0005730">
    <property type="term" value="C:nucleolus"/>
    <property type="evidence" value="ECO:0007669"/>
    <property type="project" value="TreeGrafter"/>
</dbReference>
<keyword evidence="3" id="KW-0866">Nonsense-mediated mRNA decay</keyword>
<comment type="caution">
    <text evidence="6">The sequence shown here is derived from an EMBL/GenBank/DDBJ whole genome shotgun (WGS) entry which is preliminary data.</text>
</comment>
<reference evidence="6" key="1">
    <citation type="submission" date="2019-09" db="EMBL/GenBank/DDBJ databases">
        <title>Draft genome information of white flower Hibiscus syriacus.</title>
        <authorList>
            <person name="Kim Y.-M."/>
        </authorList>
    </citation>
    <scope>NUCLEOTIDE SEQUENCE [LARGE SCALE GENOMIC DNA]</scope>
    <source>
        <strain evidence="6">YM2019G1</strain>
    </source>
</reference>
<dbReference type="AlphaFoldDB" id="A0A6A3CEW6"/>
<dbReference type="PANTHER" id="PTHR13112:SF0">
    <property type="entry name" value="FI21285P1"/>
    <property type="match status" value="1"/>
</dbReference>
<protein>
    <recommendedName>
        <fullName evidence="5">UPF3 domain-containing protein</fullName>
    </recommendedName>
</protein>
<evidence type="ECO:0000256" key="2">
    <source>
        <dbReference type="ARBA" id="ARBA00005991"/>
    </source>
</evidence>
<evidence type="ECO:0000313" key="7">
    <source>
        <dbReference type="Proteomes" id="UP000436088"/>
    </source>
</evidence>
<dbReference type="Proteomes" id="UP000436088">
    <property type="component" value="Unassembled WGS sequence"/>
</dbReference>
<dbReference type="Gene3D" id="3.30.70.330">
    <property type="match status" value="1"/>
</dbReference>
<dbReference type="InterPro" id="IPR012677">
    <property type="entry name" value="Nucleotide-bd_a/b_plait_sf"/>
</dbReference>
<dbReference type="Pfam" id="PF03467">
    <property type="entry name" value="Smg4_UPF3"/>
    <property type="match status" value="1"/>
</dbReference>
<dbReference type="GO" id="GO:0000184">
    <property type="term" value="P:nuclear-transcribed mRNA catabolic process, nonsense-mediated decay"/>
    <property type="evidence" value="ECO:0007669"/>
    <property type="project" value="UniProtKB-KW"/>
</dbReference>
<keyword evidence="4" id="KW-0539">Nucleus</keyword>
<dbReference type="GO" id="GO:0005737">
    <property type="term" value="C:cytoplasm"/>
    <property type="evidence" value="ECO:0007669"/>
    <property type="project" value="TreeGrafter"/>
</dbReference>
<feature type="domain" description="UPF3" evidence="5">
    <location>
        <begin position="104"/>
        <end position="192"/>
    </location>
</feature>
<proteinExistence type="inferred from homology"/>
<dbReference type="InterPro" id="IPR035979">
    <property type="entry name" value="RBD_domain_sf"/>
</dbReference>
<accession>A0A6A3CEW6</accession>
<dbReference type="EMBL" id="VEPZ02000302">
    <property type="protein sequence ID" value="KAE8727780.1"/>
    <property type="molecule type" value="Genomic_DNA"/>
</dbReference>
<dbReference type="GO" id="GO:0003729">
    <property type="term" value="F:mRNA binding"/>
    <property type="evidence" value="ECO:0007669"/>
    <property type="project" value="TreeGrafter"/>
</dbReference>
<gene>
    <name evidence="6" type="ORF">F3Y22_tig00005352pilonHSYRG00005</name>
</gene>
<dbReference type="GO" id="GO:0045727">
    <property type="term" value="P:positive regulation of translation"/>
    <property type="evidence" value="ECO:0007669"/>
    <property type="project" value="TreeGrafter"/>
</dbReference>
<evidence type="ECO:0000256" key="3">
    <source>
        <dbReference type="ARBA" id="ARBA00023161"/>
    </source>
</evidence>